<accession>A0A9N8DYT7</accession>
<reference evidence="1" key="1">
    <citation type="submission" date="2020-06" db="EMBL/GenBank/DDBJ databases">
        <authorList>
            <consortium name="Plant Systems Biology data submission"/>
        </authorList>
    </citation>
    <scope>NUCLEOTIDE SEQUENCE</scope>
    <source>
        <strain evidence="1">D6</strain>
    </source>
</reference>
<dbReference type="Proteomes" id="UP001153069">
    <property type="component" value="Unassembled WGS sequence"/>
</dbReference>
<name>A0A9N8DYT7_9STRA</name>
<organism evidence="1 2">
    <name type="scientific">Seminavis robusta</name>
    <dbReference type="NCBI Taxonomy" id="568900"/>
    <lineage>
        <taxon>Eukaryota</taxon>
        <taxon>Sar</taxon>
        <taxon>Stramenopiles</taxon>
        <taxon>Ochrophyta</taxon>
        <taxon>Bacillariophyta</taxon>
        <taxon>Bacillariophyceae</taxon>
        <taxon>Bacillariophycidae</taxon>
        <taxon>Naviculales</taxon>
        <taxon>Naviculaceae</taxon>
        <taxon>Seminavis</taxon>
    </lineage>
</organism>
<gene>
    <name evidence="1" type="ORF">SEMRO_460_G147520.1</name>
</gene>
<sequence length="175" mass="19872">MKGPYTFKKPHNSKYLAVVNIDIARPSRRDTWGFSLSVDRDSYSAQLREQMAPNELQEFADEADKALKVSKLAAGGLLSNLFCVLSCWTFGGMVKVRVDDATDRAVDALFGVAKKWNIKFMAEDRSIFIRVKHLKSELKRNNNNMRASGTMNAALDNAERFSDIEDEIWLEFDIV</sequence>
<proteinExistence type="predicted"/>
<comment type="caution">
    <text evidence="1">The sequence shown here is derived from an EMBL/GenBank/DDBJ whole genome shotgun (WGS) entry which is preliminary data.</text>
</comment>
<evidence type="ECO:0000313" key="2">
    <source>
        <dbReference type="Proteomes" id="UP001153069"/>
    </source>
</evidence>
<keyword evidence="2" id="KW-1185">Reference proteome</keyword>
<dbReference type="AlphaFoldDB" id="A0A9N8DYT7"/>
<evidence type="ECO:0000313" key="1">
    <source>
        <dbReference type="EMBL" id="CAB9510939.1"/>
    </source>
</evidence>
<dbReference type="EMBL" id="CAICTM010000459">
    <property type="protein sequence ID" value="CAB9510939.1"/>
    <property type="molecule type" value="Genomic_DNA"/>
</dbReference>
<protein>
    <submittedName>
        <fullName evidence="1">Uncharacterized protein</fullName>
    </submittedName>
</protein>